<reference evidence="2" key="1">
    <citation type="journal article" date="2020" name="Stud. Mycol.">
        <title>101 Dothideomycetes genomes: a test case for predicting lifestyles and emergence of pathogens.</title>
        <authorList>
            <person name="Haridas S."/>
            <person name="Albert R."/>
            <person name="Binder M."/>
            <person name="Bloem J."/>
            <person name="Labutti K."/>
            <person name="Salamov A."/>
            <person name="Andreopoulos B."/>
            <person name="Baker S."/>
            <person name="Barry K."/>
            <person name="Bills G."/>
            <person name="Bluhm B."/>
            <person name="Cannon C."/>
            <person name="Castanera R."/>
            <person name="Culley D."/>
            <person name="Daum C."/>
            <person name="Ezra D."/>
            <person name="Gonzalez J."/>
            <person name="Henrissat B."/>
            <person name="Kuo A."/>
            <person name="Liang C."/>
            <person name="Lipzen A."/>
            <person name="Lutzoni F."/>
            <person name="Magnuson J."/>
            <person name="Mondo S."/>
            <person name="Nolan M."/>
            <person name="Ohm R."/>
            <person name="Pangilinan J."/>
            <person name="Park H.-J."/>
            <person name="Ramirez L."/>
            <person name="Alfaro M."/>
            <person name="Sun H."/>
            <person name="Tritt A."/>
            <person name="Yoshinaga Y."/>
            <person name="Zwiers L.-H."/>
            <person name="Turgeon B."/>
            <person name="Goodwin S."/>
            <person name="Spatafora J."/>
            <person name="Crous P."/>
            <person name="Grigoriev I."/>
        </authorList>
    </citation>
    <scope>NUCLEOTIDE SEQUENCE</scope>
    <source>
        <strain evidence="2">CBS 161.51</strain>
    </source>
</reference>
<feature type="region of interest" description="Disordered" evidence="1">
    <location>
        <begin position="147"/>
        <end position="166"/>
    </location>
</feature>
<accession>A0A6A5SLN7</accession>
<keyword evidence="3" id="KW-1185">Reference proteome</keyword>
<evidence type="ECO:0000313" key="3">
    <source>
        <dbReference type="Proteomes" id="UP000800038"/>
    </source>
</evidence>
<dbReference type="AlphaFoldDB" id="A0A6A5SLN7"/>
<evidence type="ECO:0000256" key="1">
    <source>
        <dbReference type="SAM" id="MobiDB-lite"/>
    </source>
</evidence>
<dbReference type="Proteomes" id="UP000800038">
    <property type="component" value="Unassembled WGS sequence"/>
</dbReference>
<name>A0A6A5SLN7_9PLEO</name>
<sequence>MVPMKGKITMMMSAQGTVSKATATAMMIVQPNPITAAITAIILVIIGVMIGGDYTGDDGGDEGGDDSYYPLVRRPAKSVRRTRKAEPASGGFAAFNWPDVANTTGTSGTSGTIYEDGADGDDCDYRSNCPAICYINSSMAIPTMTRNHPGYPGTTSTATIRAAPPR</sequence>
<dbReference type="EMBL" id="ML976053">
    <property type="protein sequence ID" value="KAF1941063.1"/>
    <property type="molecule type" value="Genomic_DNA"/>
</dbReference>
<protein>
    <submittedName>
        <fullName evidence="2">Uncharacterized protein</fullName>
    </submittedName>
</protein>
<proteinExistence type="predicted"/>
<organism evidence="2 3">
    <name type="scientific">Clathrospora elynae</name>
    <dbReference type="NCBI Taxonomy" id="706981"/>
    <lineage>
        <taxon>Eukaryota</taxon>
        <taxon>Fungi</taxon>
        <taxon>Dikarya</taxon>
        <taxon>Ascomycota</taxon>
        <taxon>Pezizomycotina</taxon>
        <taxon>Dothideomycetes</taxon>
        <taxon>Pleosporomycetidae</taxon>
        <taxon>Pleosporales</taxon>
        <taxon>Diademaceae</taxon>
        <taxon>Clathrospora</taxon>
    </lineage>
</organism>
<evidence type="ECO:0000313" key="2">
    <source>
        <dbReference type="EMBL" id="KAF1941063.1"/>
    </source>
</evidence>
<gene>
    <name evidence="2" type="ORF">EJ02DRAFT_435099</name>
</gene>